<dbReference type="InterPro" id="IPR029787">
    <property type="entry name" value="Nucleotide_cyclase"/>
</dbReference>
<keyword evidence="6" id="KW-1185">Reference proteome</keyword>
<dbReference type="InterPro" id="IPR013655">
    <property type="entry name" value="PAS_fold_3"/>
</dbReference>
<dbReference type="InterPro" id="IPR000160">
    <property type="entry name" value="GGDEF_dom"/>
</dbReference>
<organism evidence="5 6">
    <name type="scientific">Legionella quinlivanii</name>
    <dbReference type="NCBI Taxonomy" id="45073"/>
    <lineage>
        <taxon>Bacteria</taxon>
        <taxon>Pseudomonadati</taxon>
        <taxon>Pseudomonadota</taxon>
        <taxon>Gammaproteobacteria</taxon>
        <taxon>Legionellales</taxon>
        <taxon>Legionellaceae</taxon>
        <taxon>Legionella</taxon>
    </lineage>
</organism>
<comment type="cofactor">
    <cofactor evidence="1">
        <name>Mg(2+)</name>
        <dbReference type="ChEBI" id="CHEBI:18420"/>
    </cofactor>
</comment>
<name>A0A0W0XYX5_9GAMM</name>
<feature type="transmembrane region" description="Helical" evidence="2">
    <location>
        <begin position="216"/>
        <end position="235"/>
    </location>
</feature>
<dbReference type="SMART" id="SM00091">
    <property type="entry name" value="PAS"/>
    <property type="match status" value="2"/>
</dbReference>
<dbReference type="STRING" id="45073.Lqui_1874"/>
<sequence>MLFLNNMQKLRNIITIKILASLSLLISLSGMLMWIVAASKIHIFTGSHYPMQFNTALCIALSSISVLALPSRKTLALILSQFANLLVILTFAQYLTDMNFLVDDLFGYVDLNVTYPGRMAPNTALCLILLNTALLMHLKCHSRIIRFTQLALVCVVFGLTFLSTISNFLEIKTVYLWSGLTAMSIQTALGIICLSSSLIVLFLLRFRRFYVGLIETIAIVVTGTLAFILFWQFLYMDFEYNVRKKIQNEAMVVSNEIKAILGSQAEAARRFFYRVSDSPIDDERLKKDAVHYLEDMPSLVYIQWQANQGLMSNSSQLVMNQDEMSRLCDNALSPNSGIRTVISLKPPNNHYYLCLLSANDSNRLMLFDLTKFLSDTINSLLPRGFNLRISDNKHVLFERLSNETSNSGNLRFAHKLEVYSLAGELRFFIWPSNNYLRSNSPVLPDFFLFFGLIITGLLAFINYLKHSVNMKNEKLRSTMQNRSQQLSEMKAKYERIYEYSPDMLLFIDTGNLITECNETFVDSMGYFRKNGIIGRSLFDVLHLKDKKIKRDIAKILADRGAIKNLELSLTNLNGEESLVMLKASPFLNEEKEFLGYSFSLRDISDINALKQELMAREYSVNLFRENIALYDHILDETTDGWWDINLETKECRLSKKLLRSLGLNESYSRSHVNFFREHVIPEDFAIVENNLKQHLLSKGRFPFKQEVRYRHQNGKLVWIFCRGQGILDPDGKIRRVVGTHVDISALKLTQAKLSKKIKEMDLIDQSTHLVLMSDDIDSALRNCLSLIGLTTPFSKGVLYRYNPAANVMAATAIWARKEIEPELLGEGEFPPFSLAYGEGLAGRAWQEGKSQLSGVDIEKFKAVLVNKWNKLTLNQVIAVPLFLSDKVECIFEFYPTKKLVINESELGLFDILATQLSLALERKKADYLLKHLALHDELTQLPNRRACLEMLEMSLSRAKRSNSRFALMFLDLDGFKQVNDSFGHHIGDLLLIEVSQLFRKAIRKQDYLARLAGDEFIIIVNDLVDQEMLAVLANRLIQSLSRPLVLENNIVKVSVSIGCVTYPEAGQNIEDILRGADYAMYKVKQGGKNSFSGLS</sequence>
<dbReference type="Pfam" id="PF00990">
    <property type="entry name" value="GGDEF"/>
    <property type="match status" value="1"/>
</dbReference>
<feature type="transmembrane region" description="Helical" evidence="2">
    <location>
        <begin position="49"/>
        <end position="69"/>
    </location>
</feature>
<dbReference type="Gene3D" id="3.30.450.40">
    <property type="match status" value="1"/>
</dbReference>
<feature type="domain" description="PAC" evidence="3">
    <location>
        <begin position="703"/>
        <end position="755"/>
    </location>
</feature>
<dbReference type="InterPro" id="IPR029016">
    <property type="entry name" value="GAF-like_dom_sf"/>
</dbReference>
<dbReference type="GO" id="GO:0003824">
    <property type="term" value="F:catalytic activity"/>
    <property type="evidence" value="ECO:0007669"/>
    <property type="project" value="UniProtKB-ARBA"/>
</dbReference>
<keyword evidence="2" id="KW-0812">Transmembrane</keyword>
<comment type="caution">
    <text evidence="5">The sequence shown here is derived from an EMBL/GenBank/DDBJ whole genome shotgun (WGS) entry which is preliminary data.</text>
</comment>
<dbReference type="NCBIfam" id="TIGR00229">
    <property type="entry name" value="sensory_box"/>
    <property type="match status" value="2"/>
</dbReference>
<dbReference type="Gene3D" id="3.30.70.270">
    <property type="match status" value="1"/>
</dbReference>
<dbReference type="SUPFAM" id="SSF55785">
    <property type="entry name" value="PYP-like sensor domain (PAS domain)"/>
    <property type="match status" value="2"/>
</dbReference>
<keyword evidence="2" id="KW-0472">Membrane</keyword>
<dbReference type="SUPFAM" id="SSF55781">
    <property type="entry name" value="GAF domain-like"/>
    <property type="match status" value="1"/>
</dbReference>
<evidence type="ECO:0000259" key="4">
    <source>
        <dbReference type="PROSITE" id="PS50887"/>
    </source>
</evidence>
<dbReference type="Gene3D" id="3.30.450.20">
    <property type="entry name" value="PAS domain"/>
    <property type="match status" value="2"/>
</dbReference>
<dbReference type="Proteomes" id="UP000054618">
    <property type="component" value="Unassembled WGS sequence"/>
</dbReference>
<dbReference type="SMART" id="SM00086">
    <property type="entry name" value="PAC"/>
    <property type="match status" value="2"/>
</dbReference>
<dbReference type="PROSITE" id="PS50887">
    <property type="entry name" value="GGDEF"/>
    <property type="match status" value="1"/>
</dbReference>
<dbReference type="SUPFAM" id="SSF55073">
    <property type="entry name" value="Nucleotide cyclase"/>
    <property type="match status" value="1"/>
</dbReference>
<feature type="domain" description="PAC" evidence="3">
    <location>
        <begin position="563"/>
        <end position="615"/>
    </location>
</feature>
<dbReference type="Pfam" id="PF13426">
    <property type="entry name" value="PAS_9"/>
    <property type="match status" value="1"/>
</dbReference>
<dbReference type="NCBIfam" id="TIGR00254">
    <property type="entry name" value="GGDEF"/>
    <property type="match status" value="1"/>
</dbReference>
<evidence type="ECO:0000313" key="6">
    <source>
        <dbReference type="Proteomes" id="UP000054618"/>
    </source>
</evidence>
<evidence type="ECO:0000256" key="2">
    <source>
        <dbReference type="SAM" id="Phobius"/>
    </source>
</evidence>
<dbReference type="InterPro" id="IPR001610">
    <property type="entry name" value="PAC"/>
</dbReference>
<dbReference type="CDD" id="cd00130">
    <property type="entry name" value="PAS"/>
    <property type="match status" value="2"/>
</dbReference>
<dbReference type="AlphaFoldDB" id="A0A0W0XYX5"/>
<dbReference type="OrthoDB" id="5650682at2"/>
<keyword evidence="2" id="KW-1133">Transmembrane helix</keyword>
<dbReference type="Pfam" id="PF13185">
    <property type="entry name" value="GAF_2"/>
    <property type="match status" value="1"/>
</dbReference>
<feature type="transmembrane region" description="Helical" evidence="2">
    <location>
        <begin position="175"/>
        <end position="204"/>
    </location>
</feature>
<dbReference type="RefSeq" id="WP_133129111.1">
    <property type="nucleotide sequence ID" value="NZ_CAAAIK010000016.1"/>
</dbReference>
<dbReference type="PANTHER" id="PTHR44757">
    <property type="entry name" value="DIGUANYLATE CYCLASE DGCP"/>
    <property type="match status" value="1"/>
</dbReference>
<evidence type="ECO:0000313" key="5">
    <source>
        <dbReference type="EMBL" id="KTD49663.1"/>
    </source>
</evidence>
<accession>A0A0W0XYX5</accession>
<dbReference type="PANTHER" id="PTHR44757:SF2">
    <property type="entry name" value="BIOFILM ARCHITECTURE MAINTENANCE PROTEIN MBAA"/>
    <property type="match status" value="1"/>
</dbReference>
<dbReference type="InterPro" id="IPR000014">
    <property type="entry name" value="PAS"/>
</dbReference>
<dbReference type="PATRIC" id="fig|45073.5.peg.1979"/>
<dbReference type="PROSITE" id="PS50113">
    <property type="entry name" value="PAC"/>
    <property type="match status" value="2"/>
</dbReference>
<dbReference type="InterPro" id="IPR052155">
    <property type="entry name" value="Biofilm_reg_signaling"/>
</dbReference>
<dbReference type="InterPro" id="IPR000700">
    <property type="entry name" value="PAS-assoc_C"/>
</dbReference>
<feature type="transmembrane region" description="Helical" evidence="2">
    <location>
        <begin position="76"/>
        <end position="95"/>
    </location>
</feature>
<dbReference type="Pfam" id="PF08447">
    <property type="entry name" value="PAS_3"/>
    <property type="match status" value="1"/>
</dbReference>
<dbReference type="InterPro" id="IPR043128">
    <property type="entry name" value="Rev_trsase/Diguanyl_cyclase"/>
</dbReference>
<dbReference type="CDD" id="cd01949">
    <property type="entry name" value="GGDEF"/>
    <property type="match status" value="1"/>
</dbReference>
<dbReference type="InterPro" id="IPR035965">
    <property type="entry name" value="PAS-like_dom_sf"/>
</dbReference>
<dbReference type="FunFam" id="3.30.70.270:FF:000001">
    <property type="entry name" value="Diguanylate cyclase domain protein"/>
    <property type="match status" value="1"/>
</dbReference>
<feature type="domain" description="GGDEF" evidence="4">
    <location>
        <begin position="963"/>
        <end position="1095"/>
    </location>
</feature>
<dbReference type="EMBL" id="LNYS01000010">
    <property type="protein sequence ID" value="KTD49663.1"/>
    <property type="molecule type" value="Genomic_DNA"/>
</dbReference>
<gene>
    <name evidence="5" type="ORF">Lqui_1874</name>
</gene>
<feature type="transmembrane region" description="Helical" evidence="2">
    <location>
        <begin position="150"/>
        <end position="169"/>
    </location>
</feature>
<feature type="transmembrane region" description="Helical" evidence="2">
    <location>
        <begin position="119"/>
        <end position="138"/>
    </location>
</feature>
<dbReference type="SMART" id="SM00267">
    <property type="entry name" value="GGDEF"/>
    <property type="match status" value="1"/>
</dbReference>
<reference evidence="5 6" key="1">
    <citation type="submission" date="2015-11" db="EMBL/GenBank/DDBJ databases">
        <title>Genomic analysis of 38 Legionella species identifies large and diverse effector repertoires.</title>
        <authorList>
            <person name="Burstein D."/>
            <person name="Amaro F."/>
            <person name="Zusman T."/>
            <person name="Lifshitz Z."/>
            <person name="Cohen O."/>
            <person name="Gilbert J.A."/>
            <person name="Pupko T."/>
            <person name="Shuman H.A."/>
            <person name="Segal G."/>
        </authorList>
    </citation>
    <scope>NUCLEOTIDE SEQUENCE [LARGE SCALE GENOMIC DNA]</scope>
    <source>
        <strain evidence="5 6">CDC#1442-AUS-E</strain>
    </source>
</reference>
<protein>
    <submittedName>
        <fullName evidence="5">Putative regulatory protein (GGDEF domain)</fullName>
    </submittedName>
</protein>
<evidence type="ECO:0000259" key="3">
    <source>
        <dbReference type="PROSITE" id="PS50113"/>
    </source>
</evidence>
<dbReference type="InterPro" id="IPR003018">
    <property type="entry name" value="GAF"/>
</dbReference>
<proteinExistence type="predicted"/>
<evidence type="ECO:0000256" key="1">
    <source>
        <dbReference type="ARBA" id="ARBA00001946"/>
    </source>
</evidence>
<feature type="transmembrane region" description="Helical" evidence="2">
    <location>
        <begin position="12"/>
        <end position="37"/>
    </location>
</feature>